<gene>
    <name evidence="1" type="ORF">ACJMK2_027183</name>
</gene>
<name>A0ABD3XNQ1_SINWO</name>
<dbReference type="AlphaFoldDB" id="A0ABD3XNQ1"/>
<accession>A0ABD3XNQ1</accession>
<comment type="caution">
    <text evidence="1">The sequence shown here is derived from an EMBL/GenBank/DDBJ whole genome shotgun (WGS) entry which is preliminary data.</text>
</comment>
<protein>
    <submittedName>
        <fullName evidence="1">Uncharacterized protein</fullName>
    </submittedName>
</protein>
<proteinExistence type="predicted"/>
<keyword evidence="2" id="KW-1185">Reference proteome</keyword>
<evidence type="ECO:0000313" key="2">
    <source>
        <dbReference type="Proteomes" id="UP001634394"/>
    </source>
</evidence>
<dbReference type="Proteomes" id="UP001634394">
    <property type="component" value="Unassembled WGS sequence"/>
</dbReference>
<sequence length="137" mass="15807">MPYVDFNEQELDVAREMKNQINPNGNIRVKYRDGKFSTGYKLRDGRKCKFWSSDDRNVAAYQQAQQRYRQTLMHDLCHRDIRKYYCRDGTVTVFTKRGNVSTLVSSALAAQLAGFIVDTEPSAARIQHIANRLTPAE</sequence>
<dbReference type="EMBL" id="JBJQND010000002">
    <property type="protein sequence ID" value="KAL3887236.1"/>
    <property type="molecule type" value="Genomic_DNA"/>
</dbReference>
<evidence type="ECO:0000313" key="1">
    <source>
        <dbReference type="EMBL" id="KAL3887236.1"/>
    </source>
</evidence>
<organism evidence="1 2">
    <name type="scientific">Sinanodonta woodiana</name>
    <name type="common">Chinese pond mussel</name>
    <name type="synonym">Anodonta woodiana</name>
    <dbReference type="NCBI Taxonomy" id="1069815"/>
    <lineage>
        <taxon>Eukaryota</taxon>
        <taxon>Metazoa</taxon>
        <taxon>Spiralia</taxon>
        <taxon>Lophotrochozoa</taxon>
        <taxon>Mollusca</taxon>
        <taxon>Bivalvia</taxon>
        <taxon>Autobranchia</taxon>
        <taxon>Heteroconchia</taxon>
        <taxon>Palaeoheterodonta</taxon>
        <taxon>Unionida</taxon>
        <taxon>Unionoidea</taxon>
        <taxon>Unionidae</taxon>
        <taxon>Unioninae</taxon>
        <taxon>Sinanodonta</taxon>
    </lineage>
</organism>
<reference evidence="1 2" key="1">
    <citation type="submission" date="2024-11" db="EMBL/GenBank/DDBJ databases">
        <title>Chromosome-level genome assembly of the freshwater bivalve Anodonta woodiana.</title>
        <authorList>
            <person name="Chen X."/>
        </authorList>
    </citation>
    <scope>NUCLEOTIDE SEQUENCE [LARGE SCALE GENOMIC DNA]</scope>
    <source>
        <strain evidence="1">MN2024</strain>
        <tissue evidence="1">Gills</tissue>
    </source>
</reference>